<protein>
    <recommendedName>
        <fullName evidence="6 19">Adenosylcobinamide-GDP ribazoletransferase</fullName>
        <ecNumber evidence="5 19">2.7.8.26</ecNumber>
    </recommendedName>
    <alternativeName>
        <fullName evidence="16 19">Cobalamin synthase</fullName>
    </alternativeName>
    <alternativeName>
        <fullName evidence="15 19">Cobalamin-5'-phosphate synthase</fullName>
    </alternativeName>
</protein>
<dbReference type="Pfam" id="PF02654">
    <property type="entry name" value="CobS"/>
    <property type="match status" value="1"/>
</dbReference>
<comment type="subcellular location">
    <subcellularLocation>
        <location evidence="2 19">Cell membrane</location>
        <topology evidence="2 19">Multi-pass membrane protein</topology>
    </subcellularLocation>
</comment>
<dbReference type="Proteomes" id="UP000270034">
    <property type="component" value="Chromosome"/>
</dbReference>
<comment type="pathway">
    <text evidence="3 19">Cofactor biosynthesis; adenosylcobalamin biosynthesis; adenosylcobalamin from cob(II)yrinate a,c-diamide: step 7/7.</text>
</comment>
<dbReference type="NCBIfam" id="TIGR00317">
    <property type="entry name" value="cobS"/>
    <property type="match status" value="1"/>
</dbReference>
<dbReference type="GO" id="GO:0005886">
    <property type="term" value="C:plasma membrane"/>
    <property type="evidence" value="ECO:0007669"/>
    <property type="project" value="UniProtKB-SubCell"/>
</dbReference>
<keyword evidence="9 19" id="KW-0808">Transferase</keyword>
<dbReference type="HAMAP" id="MF_00719">
    <property type="entry name" value="CobS"/>
    <property type="match status" value="1"/>
</dbReference>
<evidence type="ECO:0000313" key="21">
    <source>
        <dbReference type="EMBL" id="GAN64774.1"/>
    </source>
</evidence>
<feature type="transmembrane region" description="Helical" evidence="19">
    <location>
        <begin position="188"/>
        <end position="207"/>
    </location>
</feature>
<comment type="catalytic activity">
    <reaction evidence="18 19">
        <text>alpha-ribazole 5'-phosphate + adenosylcob(III)inamide-GDP = adenosylcob(III)alamin 5'-phosphate + GMP + H(+)</text>
        <dbReference type="Rhea" id="RHEA:23560"/>
        <dbReference type="ChEBI" id="CHEBI:15378"/>
        <dbReference type="ChEBI" id="CHEBI:57918"/>
        <dbReference type="ChEBI" id="CHEBI:58115"/>
        <dbReference type="ChEBI" id="CHEBI:60487"/>
        <dbReference type="ChEBI" id="CHEBI:60493"/>
        <dbReference type="EC" id="2.7.8.26"/>
    </reaction>
</comment>
<evidence type="ECO:0000256" key="4">
    <source>
        <dbReference type="ARBA" id="ARBA00010561"/>
    </source>
</evidence>
<evidence type="ECO:0000313" key="23">
    <source>
        <dbReference type="Proteomes" id="UP000270034"/>
    </source>
</evidence>
<evidence type="ECO:0000313" key="22">
    <source>
        <dbReference type="Proteomes" id="UP000032670"/>
    </source>
</evidence>
<feature type="transmembrane region" description="Helical" evidence="19">
    <location>
        <begin position="148"/>
        <end position="167"/>
    </location>
</feature>
<evidence type="ECO:0000256" key="17">
    <source>
        <dbReference type="ARBA" id="ARBA00048623"/>
    </source>
</evidence>
<feature type="transmembrane region" description="Helical" evidence="19">
    <location>
        <begin position="72"/>
        <end position="92"/>
    </location>
</feature>
<dbReference type="UniPathway" id="UPA00148">
    <property type="reaction ID" value="UER00238"/>
</dbReference>
<dbReference type="EMBL" id="AP018515">
    <property type="protein sequence ID" value="BBC80967.1"/>
    <property type="molecule type" value="Genomic_DNA"/>
</dbReference>
<evidence type="ECO:0000256" key="12">
    <source>
        <dbReference type="ARBA" id="ARBA00022989"/>
    </source>
</evidence>
<keyword evidence="8 19" id="KW-0169">Cobalamin biosynthesis</keyword>
<dbReference type="GO" id="GO:0009236">
    <property type="term" value="P:cobalamin biosynthetic process"/>
    <property type="evidence" value="ECO:0007669"/>
    <property type="project" value="UniProtKB-UniRule"/>
</dbReference>
<dbReference type="PANTHER" id="PTHR34148">
    <property type="entry name" value="ADENOSYLCOBINAMIDE-GDP RIBAZOLETRANSFERASE"/>
    <property type="match status" value="1"/>
</dbReference>
<evidence type="ECO:0000256" key="7">
    <source>
        <dbReference type="ARBA" id="ARBA00022475"/>
    </source>
</evidence>
<keyword evidence="11 19" id="KW-0460">Magnesium</keyword>
<evidence type="ECO:0000256" key="19">
    <source>
        <dbReference type="HAMAP-Rule" id="MF_00719"/>
    </source>
</evidence>
<evidence type="ECO:0000256" key="11">
    <source>
        <dbReference type="ARBA" id="ARBA00022842"/>
    </source>
</evidence>
<dbReference type="GO" id="GO:0051073">
    <property type="term" value="F:adenosylcobinamide-GDP ribazoletransferase activity"/>
    <property type="evidence" value="ECO:0007669"/>
    <property type="project" value="UniProtKB-UniRule"/>
</dbReference>
<keyword evidence="22" id="KW-1185">Reference proteome</keyword>
<evidence type="ECO:0000256" key="6">
    <source>
        <dbReference type="ARBA" id="ARBA00015850"/>
    </source>
</evidence>
<dbReference type="EMBL" id="BAMX01000001">
    <property type="protein sequence ID" value="GAN64774.1"/>
    <property type="molecule type" value="Genomic_DNA"/>
</dbReference>
<keyword evidence="10 19" id="KW-0812">Transmembrane</keyword>
<evidence type="ECO:0000256" key="1">
    <source>
        <dbReference type="ARBA" id="ARBA00001946"/>
    </source>
</evidence>
<dbReference type="EC" id="2.7.8.26" evidence="5 19"/>
<dbReference type="KEGG" id="aot:AcetOri_orf03984"/>
<evidence type="ECO:0000256" key="5">
    <source>
        <dbReference type="ARBA" id="ARBA00013200"/>
    </source>
</evidence>
<dbReference type="STRING" id="1231341.Abor_001_056"/>
<comment type="cofactor">
    <cofactor evidence="1 19">
        <name>Mg(2+)</name>
        <dbReference type="ChEBI" id="CHEBI:18420"/>
    </cofactor>
</comment>
<name>A0A2Z5ZLQ1_9PROT</name>
<evidence type="ECO:0000256" key="3">
    <source>
        <dbReference type="ARBA" id="ARBA00004663"/>
    </source>
</evidence>
<feature type="transmembrane region" description="Helical" evidence="19">
    <location>
        <begin position="213"/>
        <end position="235"/>
    </location>
</feature>
<dbReference type="PANTHER" id="PTHR34148:SF1">
    <property type="entry name" value="ADENOSYLCOBINAMIDE-GDP RIBAZOLETRANSFERASE"/>
    <property type="match status" value="1"/>
</dbReference>
<keyword evidence="13 19" id="KW-0472">Membrane</keyword>
<dbReference type="GO" id="GO:0008818">
    <property type="term" value="F:cobalamin 5'-phosphate synthase activity"/>
    <property type="evidence" value="ECO:0007669"/>
    <property type="project" value="UniProtKB-UniRule"/>
</dbReference>
<reference evidence="20 23" key="2">
    <citation type="submission" date="2018-02" db="EMBL/GenBank/DDBJ databases">
        <title>Acetobacter orientalis genome.</title>
        <authorList>
            <person name="Nakashima N."/>
            <person name="Tamura T."/>
        </authorList>
    </citation>
    <scope>NUCLEOTIDE SEQUENCE [LARGE SCALE GENOMIC DNA]</scope>
    <source>
        <strain evidence="20 23">FAN1</strain>
    </source>
</reference>
<evidence type="ECO:0000256" key="18">
    <source>
        <dbReference type="ARBA" id="ARBA00049504"/>
    </source>
</evidence>
<evidence type="ECO:0000256" key="16">
    <source>
        <dbReference type="ARBA" id="ARBA00032853"/>
    </source>
</evidence>
<accession>A0A2Z5ZLQ1</accession>
<comment type="similarity">
    <text evidence="4 19">Belongs to the CobS family.</text>
</comment>
<comment type="catalytic activity">
    <reaction evidence="17 19">
        <text>alpha-ribazole + adenosylcob(III)inamide-GDP = adenosylcob(III)alamin + GMP + H(+)</text>
        <dbReference type="Rhea" id="RHEA:16049"/>
        <dbReference type="ChEBI" id="CHEBI:10329"/>
        <dbReference type="ChEBI" id="CHEBI:15378"/>
        <dbReference type="ChEBI" id="CHEBI:18408"/>
        <dbReference type="ChEBI" id="CHEBI:58115"/>
        <dbReference type="ChEBI" id="CHEBI:60487"/>
        <dbReference type="EC" id="2.7.8.26"/>
    </reaction>
</comment>
<reference evidence="21 22" key="1">
    <citation type="submission" date="2012-11" db="EMBL/GenBank/DDBJ databases">
        <title>Whole genome sequence of Acetobacter orientalis 21F-2.</title>
        <authorList>
            <person name="Azuma Y."/>
            <person name="Higashiura N."/>
            <person name="Hirakawa H."/>
            <person name="Matsushita K."/>
        </authorList>
    </citation>
    <scope>NUCLEOTIDE SEQUENCE [LARGE SCALE GENOMIC DNA]</scope>
    <source>
        <strain evidence="21 22">21F-2</strain>
    </source>
</reference>
<keyword evidence="12 19" id="KW-1133">Transmembrane helix</keyword>
<evidence type="ECO:0000256" key="8">
    <source>
        <dbReference type="ARBA" id="ARBA00022573"/>
    </source>
</evidence>
<feature type="transmembrane region" description="Helical" evidence="19">
    <location>
        <begin position="121"/>
        <end position="142"/>
    </location>
</feature>
<evidence type="ECO:0000256" key="2">
    <source>
        <dbReference type="ARBA" id="ARBA00004651"/>
    </source>
</evidence>
<evidence type="ECO:0000256" key="9">
    <source>
        <dbReference type="ARBA" id="ARBA00022679"/>
    </source>
</evidence>
<dbReference type="InterPro" id="IPR003805">
    <property type="entry name" value="CobS"/>
</dbReference>
<accession>A0A0D6NFI9</accession>
<comment type="function">
    <text evidence="14 19">Joins adenosylcobinamide-GDP and alpha-ribazole to generate adenosylcobalamin (Ado-cobalamin). Also synthesizes adenosylcobalamin 5'-phosphate from adenosylcobinamide-GDP and alpha-ribazole 5'-phosphate.</text>
</comment>
<gene>
    <name evidence="19" type="primary">cobS</name>
    <name evidence="21" type="ORF">Abor_001_056</name>
    <name evidence="20" type="ORF">AcetOrient_orf03984</name>
</gene>
<feature type="transmembrane region" description="Helical" evidence="19">
    <location>
        <begin position="45"/>
        <end position="66"/>
    </location>
</feature>
<evidence type="ECO:0000256" key="14">
    <source>
        <dbReference type="ARBA" id="ARBA00025228"/>
    </source>
</evidence>
<evidence type="ECO:0000256" key="13">
    <source>
        <dbReference type="ARBA" id="ARBA00023136"/>
    </source>
</evidence>
<dbReference type="GeneID" id="76202906"/>
<keyword evidence="7 19" id="KW-1003">Cell membrane</keyword>
<proteinExistence type="inferred from homology"/>
<organism evidence="20 23">
    <name type="scientific">Acetobacter orientalis</name>
    <dbReference type="NCBI Taxonomy" id="146474"/>
    <lineage>
        <taxon>Bacteria</taxon>
        <taxon>Pseudomonadati</taxon>
        <taxon>Pseudomonadota</taxon>
        <taxon>Alphaproteobacteria</taxon>
        <taxon>Acetobacterales</taxon>
        <taxon>Acetobacteraceae</taxon>
        <taxon>Acetobacter</taxon>
    </lineage>
</organism>
<evidence type="ECO:0000256" key="15">
    <source>
        <dbReference type="ARBA" id="ARBA00032605"/>
    </source>
</evidence>
<evidence type="ECO:0000313" key="20">
    <source>
        <dbReference type="EMBL" id="BBC80967.1"/>
    </source>
</evidence>
<sequence length="272" mass="27727">MTGFFNTVRQDLASGLGLLTRLPVMGLLSPAQRNSMVAWPLARSLWCWPLVGAGIGAITGGLGYVLQSGLHLAALPAVTLALAAQTALTGGFHEDGLADMADSYGANTRARKLEIMRDSRVGSYGVIALCLSFLVRAGALAALPAATLIPALALAGLLARAALLWVPTCLPPARPDGLARSLSPLPKTAFGIAQGITVVAYALWAWWWAGAGAVAHTALALMLPPAGAALAVLCLSHAAKKHLGGYTGDVLGATATLADCLTLAALTASVHP</sequence>
<dbReference type="RefSeq" id="WP_048839825.1">
    <property type="nucleotide sequence ID" value="NZ_BAMX01000001.1"/>
</dbReference>
<dbReference type="AlphaFoldDB" id="A0A2Z5ZLQ1"/>
<evidence type="ECO:0000256" key="10">
    <source>
        <dbReference type="ARBA" id="ARBA00022692"/>
    </source>
</evidence>
<dbReference type="Proteomes" id="UP000032670">
    <property type="component" value="Unassembled WGS sequence"/>
</dbReference>